<accession>A0A4R3YVG2</accession>
<reference evidence="2 3" key="1">
    <citation type="submission" date="2019-03" db="EMBL/GenBank/DDBJ databases">
        <title>Above-ground endophytic microbial communities from plants in different locations in the United States.</title>
        <authorList>
            <person name="Frank C."/>
        </authorList>
    </citation>
    <scope>NUCLEOTIDE SEQUENCE [LARGE SCALE GENOMIC DNA]</scope>
    <source>
        <strain evidence="2 3">LP_13_YM</strain>
    </source>
</reference>
<name>A0A4R3YVG2_9GAMM</name>
<evidence type="ECO:0000256" key="1">
    <source>
        <dbReference type="SAM" id="SignalP"/>
    </source>
</evidence>
<gene>
    <name evidence="2" type="ORF">EC912_10190</name>
</gene>
<organism evidence="2 3">
    <name type="scientific">Luteibacter rhizovicinus</name>
    <dbReference type="NCBI Taxonomy" id="242606"/>
    <lineage>
        <taxon>Bacteria</taxon>
        <taxon>Pseudomonadati</taxon>
        <taxon>Pseudomonadota</taxon>
        <taxon>Gammaproteobacteria</taxon>
        <taxon>Lysobacterales</taxon>
        <taxon>Rhodanobacteraceae</taxon>
        <taxon>Luteibacter</taxon>
    </lineage>
</organism>
<keyword evidence="1" id="KW-0732">Signal</keyword>
<protein>
    <submittedName>
        <fullName evidence="2">Uncharacterized protein</fullName>
    </submittedName>
</protein>
<feature type="chain" id="PRO_5020331943" evidence="1">
    <location>
        <begin position="19"/>
        <end position="217"/>
    </location>
</feature>
<feature type="signal peptide" evidence="1">
    <location>
        <begin position="1"/>
        <end position="18"/>
    </location>
</feature>
<comment type="caution">
    <text evidence="2">The sequence shown here is derived from an EMBL/GenBank/DDBJ whole genome shotgun (WGS) entry which is preliminary data.</text>
</comment>
<dbReference type="AlphaFoldDB" id="A0A4R3YVG2"/>
<sequence length="217" mass="23399">MVSVGKISRLPLTTFASAAIVAVCLGAQTHAQQSCVPSAQDAVTAAIESCIQILREEPVGKSYPESPATSDAARALGMNHMPPPSPTGYTVFNVGDAKFSAAFTHCINEADPAYSTLGSTILDNSTVDLPVVKGEKQPAARYQYTNKYRIHELRDRQTKILYVLVRIARSGSIETLGDAWENAKPSSISIPKDCRNSYGDPCGTRYSRNRAGAYEKL</sequence>
<evidence type="ECO:0000313" key="2">
    <source>
        <dbReference type="EMBL" id="TCV97095.1"/>
    </source>
</evidence>
<dbReference type="EMBL" id="SMCS01000001">
    <property type="protein sequence ID" value="TCV97095.1"/>
    <property type="molecule type" value="Genomic_DNA"/>
</dbReference>
<proteinExistence type="predicted"/>
<keyword evidence="3" id="KW-1185">Reference proteome</keyword>
<evidence type="ECO:0000313" key="3">
    <source>
        <dbReference type="Proteomes" id="UP000295645"/>
    </source>
</evidence>
<dbReference type="RefSeq" id="WP_207906740.1">
    <property type="nucleotide sequence ID" value="NZ_SMCS01000001.1"/>
</dbReference>
<dbReference type="Proteomes" id="UP000295645">
    <property type="component" value="Unassembled WGS sequence"/>
</dbReference>